<dbReference type="InParanoid" id="B4J5B7"/>
<dbReference type="OrthoDB" id="185373at2759"/>
<sequence>MYLSAQLRLLSRCRLTRHIASGNGTHYTIAASPATAAKEEEEHIEIPKRIQRSSTDLLQALASTVGRDSTAPHYKYHDDPYLIPMSNVAKRTYALSKEAGRKAANWIKEEHRELFLHQEAQPAIEKFAPSMVYTEQSDVDVDSLQQLIDQGELTDATLVYNLLEQKGVAVSDALKQSLLELVCFYNNQEPLPEEYIEERWFLQNSRRRERHGKTWKDGDLAEKLYEAIEPKTPQSYAALIRGMAKYLQCERAYALLQEANERQIQLDTNTYNAIIQIVSYLKDSADQRWQLCSELLQQMADQQLHPNLNTLNALLECISSFGNFKLARSSALKLLAEFKQLGVVPSLGTYYYLLIIFCRERAPVSHVIVDILNEIGGKEFKIQHPKDTYFFATAMDVCRNHLHDKALAKKVNDLLHTGSNYDLVGDSFKESIYYRNYLALLCQTESIEDFMQTYDLLVPNIYIPEPGIMEEILRAVEISGAVDQVPRIWSDMVIFDHTHRESLLLYVLRIMVDNRPNAELPAQQQLPEQCAKVALDMFNKIEESAKRIRKVSFTGQMLGNILTLLVRDAGNTSSFEKASEVFAYIDKQQHRIPGTPADSALLEYVEAAVVHKAPTQALAALQYAVENNMETSALAKCIHDGYTLSEVHLAKLKSLVGEGFLEK</sequence>
<evidence type="ECO:0000256" key="5">
    <source>
        <dbReference type="ARBA" id="ARBA00022845"/>
    </source>
</evidence>
<dbReference type="eggNOG" id="KOG4422">
    <property type="taxonomic scope" value="Eukaryota"/>
</dbReference>
<dbReference type="OMA" id="FMHQEAQ"/>
<keyword evidence="10" id="KW-0687">Ribonucleoprotein</keyword>
<evidence type="ECO:0000256" key="6">
    <source>
        <dbReference type="ARBA" id="ARBA00022884"/>
    </source>
</evidence>
<dbReference type="FunFam" id="1.25.40.10:FF:001004">
    <property type="entry name" value="Protein PTCD3 homolog, mitochondrial"/>
    <property type="match status" value="1"/>
</dbReference>
<dbReference type="AlphaFoldDB" id="B4J5B7"/>
<keyword evidence="5" id="KW-0810">Translation regulation</keyword>
<organism evidence="13">
    <name type="scientific">Drosophila grimshawi</name>
    <name type="common">Hawaiian fruit fly</name>
    <name type="synonym">Idiomyia grimshawi</name>
    <dbReference type="NCBI Taxonomy" id="7222"/>
    <lineage>
        <taxon>Eukaryota</taxon>
        <taxon>Metazoa</taxon>
        <taxon>Ecdysozoa</taxon>
        <taxon>Arthropoda</taxon>
        <taxon>Hexapoda</taxon>
        <taxon>Insecta</taxon>
        <taxon>Pterygota</taxon>
        <taxon>Neoptera</taxon>
        <taxon>Endopterygota</taxon>
        <taxon>Diptera</taxon>
        <taxon>Brachycera</taxon>
        <taxon>Muscomorpha</taxon>
        <taxon>Ephydroidea</taxon>
        <taxon>Drosophilidae</taxon>
        <taxon>Drosophila</taxon>
        <taxon>Hawaiian Drosophila</taxon>
    </lineage>
</organism>
<evidence type="ECO:0000256" key="11">
    <source>
        <dbReference type="ARBA" id="ARBA00035134"/>
    </source>
</evidence>
<evidence type="ECO:0000313" key="12">
    <source>
        <dbReference type="EMBL" id="EDW01759.1"/>
    </source>
</evidence>
<dbReference type="Proteomes" id="UP000001070">
    <property type="component" value="Unassembled WGS sequence"/>
</dbReference>
<evidence type="ECO:0000256" key="3">
    <source>
        <dbReference type="ARBA" id="ARBA00022730"/>
    </source>
</evidence>
<dbReference type="GO" id="GO:0032543">
    <property type="term" value="P:mitochondrial translation"/>
    <property type="evidence" value="ECO:0007669"/>
    <property type="project" value="InterPro"/>
</dbReference>
<evidence type="ECO:0000256" key="8">
    <source>
        <dbReference type="ARBA" id="ARBA00022980"/>
    </source>
</evidence>
<evidence type="ECO:0000256" key="2">
    <source>
        <dbReference type="ARBA" id="ARBA00008551"/>
    </source>
</evidence>
<accession>B4J5B7</accession>
<dbReference type="GO" id="GO:0005739">
    <property type="term" value="C:mitochondrion"/>
    <property type="evidence" value="ECO:0007669"/>
    <property type="project" value="UniProtKB-SubCell"/>
</dbReference>
<evidence type="ECO:0000313" key="13">
    <source>
        <dbReference type="Proteomes" id="UP000001070"/>
    </source>
</evidence>
<protein>
    <recommendedName>
        <fullName evidence="11">Small ribosomal subunit protein mS39</fullName>
    </recommendedName>
</protein>
<dbReference type="GO" id="GO:0005840">
    <property type="term" value="C:ribosome"/>
    <property type="evidence" value="ECO:0007669"/>
    <property type="project" value="UniProtKB-KW"/>
</dbReference>
<evidence type="ECO:0000256" key="10">
    <source>
        <dbReference type="ARBA" id="ARBA00023274"/>
    </source>
</evidence>
<dbReference type="InterPro" id="IPR037387">
    <property type="entry name" value="PTCD3"/>
</dbReference>
<keyword evidence="7" id="KW-0809">Transit peptide</keyword>
<dbReference type="InterPro" id="IPR055063">
    <property type="entry name" value="Rib_mS39_PPR"/>
</dbReference>
<dbReference type="PANTHER" id="PTHR16276">
    <property type="entry name" value="PENTATRICOPEPTIDE REPEAT DOMAIN-CONTAINING PROTEIN 3"/>
    <property type="match status" value="1"/>
</dbReference>
<dbReference type="Pfam" id="PF22330">
    <property type="entry name" value="Rib_mS39_PPR"/>
    <property type="match status" value="1"/>
</dbReference>
<dbReference type="SMR" id="B4J5B7"/>
<evidence type="ECO:0000256" key="1">
    <source>
        <dbReference type="ARBA" id="ARBA00004173"/>
    </source>
</evidence>
<reference evidence="12 13" key="1">
    <citation type="journal article" date="2007" name="Nature">
        <title>Evolution of genes and genomes on the Drosophila phylogeny.</title>
        <authorList>
            <consortium name="Drosophila 12 Genomes Consortium"/>
            <person name="Clark A.G."/>
            <person name="Eisen M.B."/>
            <person name="Smith D.R."/>
            <person name="Bergman C.M."/>
            <person name="Oliver B."/>
            <person name="Markow T.A."/>
            <person name="Kaufman T.C."/>
            <person name="Kellis M."/>
            <person name="Gelbart W."/>
            <person name="Iyer V.N."/>
            <person name="Pollard D.A."/>
            <person name="Sackton T.B."/>
            <person name="Larracuente A.M."/>
            <person name="Singh N.D."/>
            <person name="Abad J.P."/>
            <person name="Abt D.N."/>
            <person name="Adryan B."/>
            <person name="Aguade M."/>
            <person name="Akashi H."/>
            <person name="Anderson W.W."/>
            <person name="Aquadro C.F."/>
            <person name="Ardell D.H."/>
            <person name="Arguello R."/>
            <person name="Artieri C.G."/>
            <person name="Barbash D.A."/>
            <person name="Barker D."/>
            <person name="Barsanti P."/>
            <person name="Batterham P."/>
            <person name="Batzoglou S."/>
            <person name="Begun D."/>
            <person name="Bhutkar A."/>
            <person name="Blanco E."/>
            <person name="Bosak S.A."/>
            <person name="Bradley R.K."/>
            <person name="Brand A.D."/>
            <person name="Brent M.R."/>
            <person name="Brooks A.N."/>
            <person name="Brown R.H."/>
            <person name="Butlin R.K."/>
            <person name="Caggese C."/>
            <person name="Calvi B.R."/>
            <person name="Bernardo de Carvalho A."/>
            <person name="Caspi A."/>
            <person name="Castrezana S."/>
            <person name="Celniker S.E."/>
            <person name="Chang J.L."/>
            <person name="Chapple C."/>
            <person name="Chatterji S."/>
            <person name="Chinwalla A."/>
            <person name="Civetta A."/>
            <person name="Clifton S.W."/>
            <person name="Comeron J.M."/>
            <person name="Costello J.C."/>
            <person name="Coyne J.A."/>
            <person name="Daub J."/>
            <person name="David R.G."/>
            <person name="Delcher A.L."/>
            <person name="Delehaunty K."/>
            <person name="Do C.B."/>
            <person name="Ebling H."/>
            <person name="Edwards K."/>
            <person name="Eickbush T."/>
            <person name="Evans J.D."/>
            <person name="Filipski A."/>
            <person name="Findeiss S."/>
            <person name="Freyhult E."/>
            <person name="Fulton L."/>
            <person name="Fulton R."/>
            <person name="Garcia A.C."/>
            <person name="Gardiner A."/>
            <person name="Garfield D.A."/>
            <person name="Garvin B.E."/>
            <person name="Gibson G."/>
            <person name="Gilbert D."/>
            <person name="Gnerre S."/>
            <person name="Godfrey J."/>
            <person name="Good R."/>
            <person name="Gotea V."/>
            <person name="Gravely B."/>
            <person name="Greenberg A.J."/>
            <person name="Griffiths-Jones S."/>
            <person name="Gross S."/>
            <person name="Guigo R."/>
            <person name="Gustafson E.A."/>
            <person name="Haerty W."/>
            <person name="Hahn M.W."/>
            <person name="Halligan D.L."/>
            <person name="Halpern A.L."/>
            <person name="Halter G.M."/>
            <person name="Han M.V."/>
            <person name="Heger A."/>
            <person name="Hillier L."/>
            <person name="Hinrichs A.S."/>
            <person name="Holmes I."/>
            <person name="Hoskins R.A."/>
            <person name="Hubisz M.J."/>
            <person name="Hultmark D."/>
            <person name="Huntley M.A."/>
            <person name="Jaffe D.B."/>
            <person name="Jagadeeshan S."/>
            <person name="Jeck W.R."/>
            <person name="Johnson J."/>
            <person name="Jones C.D."/>
            <person name="Jordan W.C."/>
            <person name="Karpen G.H."/>
            <person name="Kataoka E."/>
            <person name="Keightley P.D."/>
            <person name="Kheradpour P."/>
            <person name="Kirkness E.F."/>
            <person name="Koerich L.B."/>
            <person name="Kristiansen K."/>
            <person name="Kudrna D."/>
            <person name="Kulathinal R.J."/>
            <person name="Kumar S."/>
            <person name="Kwok R."/>
            <person name="Lander E."/>
            <person name="Langley C.H."/>
            <person name="Lapoint R."/>
            <person name="Lazzaro B.P."/>
            <person name="Lee S.J."/>
            <person name="Levesque L."/>
            <person name="Li R."/>
            <person name="Lin C.F."/>
            <person name="Lin M.F."/>
            <person name="Lindblad-Toh K."/>
            <person name="Llopart A."/>
            <person name="Long M."/>
            <person name="Low L."/>
            <person name="Lozovsky E."/>
            <person name="Lu J."/>
            <person name="Luo M."/>
            <person name="Machado C.A."/>
            <person name="Makalowski W."/>
            <person name="Marzo M."/>
            <person name="Matsuda M."/>
            <person name="Matzkin L."/>
            <person name="McAllister B."/>
            <person name="McBride C.S."/>
            <person name="McKernan B."/>
            <person name="McKernan K."/>
            <person name="Mendez-Lago M."/>
            <person name="Minx P."/>
            <person name="Mollenhauer M.U."/>
            <person name="Montooth K."/>
            <person name="Mount S.M."/>
            <person name="Mu X."/>
            <person name="Myers E."/>
            <person name="Negre B."/>
            <person name="Newfeld S."/>
            <person name="Nielsen R."/>
            <person name="Noor M.A."/>
            <person name="O'Grady P."/>
            <person name="Pachter L."/>
            <person name="Papaceit M."/>
            <person name="Parisi M.J."/>
            <person name="Parisi M."/>
            <person name="Parts L."/>
            <person name="Pedersen J.S."/>
            <person name="Pesole G."/>
            <person name="Phillippy A.M."/>
            <person name="Ponting C.P."/>
            <person name="Pop M."/>
            <person name="Porcelli D."/>
            <person name="Powell J.R."/>
            <person name="Prohaska S."/>
            <person name="Pruitt K."/>
            <person name="Puig M."/>
            <person name="Quesneville H."/>
            <person name="Ram K.R."/>
            <person name="Rand D."/>
            <person name="Rasmussen M.D."/>
            <person name="Reed L.K."/>
            <person name="Reenan R."/>
            <person name="Reily A."/>
            <person name="Remington K.A."/>
            <person name="Rieger T.T."/>
            <person name="Ritchie M.G."/>
            <person name="Robin C."/>
            <person name="Rogers Y.H."/>
            <person name="Rohde C."/>
            <person name="Rozas J."/>
            <person name="Rubenfield M.J."/>
            <person name="Ruiz A."/>
            <person name="Russo S."/>
            <person name="Salzberg S.L."/>
            <person name="Sanchez-Gracia A."/>
            <person name="Saranga D.J."/>
            <person name="Sato H."/>
            <person name="Schaeffer S.W."/>
            <person name="Schatz M.C."/>
            <person name="Schlenke T."/>
            <person name="Schwartz R."/>
            <person name="Segarra C."/>
            <person name="Singh R.S."/>
            <person name="Sirot L."/>
            <person name="Sirota M."/>
            <person name="Sisneros N.B."/>
            <person name="Smith C.D."/>
            <person name="Smith T.F."/>
            <person name="Spieth J."/>
            <person name="Stage D.E."/>
            <person name="Stark A."/>
            <person name="Stephan W."/>
            <person name="Strausberg R.L."/>
            <person name="Strempel S."/>
            <person name="Sturgill D."/>
            <person name="Sutton G."/>
            <person name="Sutton G.G."/>
            <person name="Tao W."/>
            <person name="Teichmann S."/>
            <person name="Tobari Y.N."/>
            <person name="Tomimura Y."/>
            <person name="Tsolas J.M."/>
            <person name="Valente V.L."/>
            <person name="Venter E."/>
            <person name="Venter J.C."/>
            <person name="Vicario S."/>
            <person name="Vieira F.G."/>
            <person name="Vilella A.J."/>
            <person name="Villasante A."/>
            <person name="Walenz B."/>
            <person name="Wang J."/>
            <person name="Wasserman M."/>
            <person name="Watts T."/>
            <person name="Wilson D."/>
            <person name="Wilson R.K."/>
            <person name="Wing R.A."/>
            <person name="Wolfner M.F."/>
            <person name="Wong A."/>
            <person name="Wong G.K."/>
            <person name="Wu C.I."/>
            <person name="Wu G."/>
            <person name="Yamamoto D."/>
            <person name="Yang H.P."/>
            <person name="Yang S.P."/>
            <person name="Yorke J.A."/>
            <person name="Yoshida K."/>
            <person name="Zdobnov E."/>
            <person name="Zhang P."/>
            <person name="Zhang Y."/>
            <person name="Zimin A.V."/>
            <person name="Baldwin J."/>
            <person name="Abdouelleil A."/>
            <person name="Abdulkadir J."/>
            <person name="Abebe A."/>
            <person name="Abera B."/>
            <person name="Abreu J."/>
            <person name="Acer S.C."/>
            <person name="Aftuck L."/>
            <person name="Alexander A."/>
            <person name="An P."/>
            <person name="Anderson E."/>
            <person name="Anderson S."/>
            <person name="Arachi H."/>
            <person name="Azer M."/>
            <person name="Bachantsang P."/>
            <person name="Barry A."/>
            <person name="Bayul T."/>
            <person name="Berlin A."/>
            <person name="Bessette D."/>
            <person name="Bloom T."/>
            <person name="Blye J."/>
            <person name="Boguslavskiy L."/>
            <person name="Bonnet C."/>
            <person name="Boukhgalter B."/>
            <person name="Bourzgui I."/>
            <person name="Brown A."/>
            <person name="Cahill P."/>
            <person name="Channer S."/>
            <person name="Cheshatsang Y."/>
            <person name="Chuda L."/>
            <person name="Citroen M."/>
            <person name="Collymore A."/>
            <person name="Cooke P."/>
            <person name="Costello M."/>
            <person name="D'Aco K."/>
            <person name="Daza R."/>
            <person name="De Haan G."/>
            <person name="DeGray S."/>
            <person name="DeMaso C."/>
            <person name="Dhargay N."/>
            <person name="Dooley K."/>
            <person name="Dooley E."/>
            <person name="Doricent M."/>
            <person name="Dorje P."/>
            <person name="Dorjee K."/>
            <person name="Dupes A."/>
            <person name="Elong R."/>
            <person name="Falk J."/>
            <person name="Farina A."/>
            <person name="Faro S."/>
            <person name="Ferguson D."/>
            <person name="Fisher S."/>
            <person name="Foley C.D."/>
            <person name="Franke A."/>
            <person name="Friedrich D."/>
            <person name="Gadbois L."/>
            <person name="Gearin G."/>
            <person name="Gearin C.R."/>
            <person name="Giannoukos G."/>
            <person name="Goode T."/>
            <person name="Graham J."/>
            <person name="Grandbois E."/>
            <person name="Grewal S."/>
            <person name="Gyaltsen K."/>
            <person name="Hafez N."/>
            <person name="Hagos B."/>
            <person name="Hall J."/>
            <person name="Henson C."/>
            <person name="Hollinger A."/>
            <person name="Honan T."/>
            <person name="Huard M.D."/>
            <person name="Hughes L."/>
            <person name="Hurhula B."/>
            <person name="Husby M.E."/>
            <person name="Kamat A."/>
            <person name="Kanga B."/>
            <person name="Kashin S."/>
            <person name="Khazanovich D."/>
            <person name="Kisner P."/>
            <person name="Lance K."/>
            <person name="Lara M."/>
            <person name="Lee W."/>
            <person name="Lennon N."/>
            <person name="Letendre F."/>
            <person name="LeVine R."/>
            <person name="Lipovsky A."/>
            <person name="Liu X."/>
            <person name="Liu J."/>
            <person name="Liu S."/>
            <person name="Lokyitsang T."/>
            <person name="Lokyitsang Y."/>
            <person name="Lubonja R."/>
            <person name="Lui A."/>
            <person name="MacDonald P."/>
            <person name="Magnisalis V."/>
            <person name="Maru K."/>
            <person name="Matthews C."/>
            <person name="McCusker W."/>
            <person name="McDonough S."/>
            <person name="Mehta T."/>
            <person name="Meldrim J."/>
            <person name="Meneus L."/>
            <person name="Mihai O."/>
            <person name="Mihalev A."/>
            <person name="Mihova T."/>
            <person name="Mittelman R."/>
            <person name="Mlenga V."/>
            <person name="Montmayeur A."/>
            <person name="Mulrain L."/>
            <person name="Navidi A."/>
            <person name="Naylor J."/>
            <person name="Negash T."/>
            <person name="Nguyen T."/>
            <person name="Nguyen N."/>
            <person name="Nicol R."/>
            <person name="Norbu C."/>
            <person name="Norbu N."/>
            <person name="Novod N."/>
            <person name="O'Neill B."/>
            <person name="Osman S."/>
            <person name="Markiewicz E."/>
            <person name="Oyono O.L."/>
            <person name="Patti C."/>
            <person name="Phunkhang P."/>
            <person name="Pierre F."/>
            <person name="Priest M."/>
            <person name="Raghuraman S."/>
            <person name="Rege F."/>
            <person name="Reyes R."/>
            <person name="Rise C."/>
            <person name="Rogov P."/>
            <person name="Ross K."/>
            <person name="Ryan E."/>
            <person name="Settipalli S."/>
            <person name="Shea T."/>
            <person name="Sherpa N."/>
            <person name="Shi L."/>
            <person name="Shih D."/>
            <person name="Sparrow T."/>
            <person name="Spaulding J."/>
            <person name="Stalker J."/>
            <person name="Stange-Thomann N."/>
            <person name="Stavropoulos S."/>
            <person name="Stone C."/>
            <person name="Strader C."/>
            <person name="Tesfaye S."/>
            <person name="Thomson T."/>
            <person name="Thoulutsang Y."/>
            <person name="Thoulutsang D."/>
            <person name="Topham K."/>
            <person name="Topping I."/>
            <person name="Tsamla T."/>
            <person name="Vassiliev H."/>
            <person name="Vo A."/>
            <person name="Wangchuk T."/>
            <person name="Wangdi T."/>
            <person name="Weiand M."/>
            <person name="Wilkinson J."/>
            <person name="Wilson A."/>
            <person name="Yadav S."/>
            <person name="Young G."/>
            <person name="Yu Q."/>
            <person name="Zembek L."/>
            <person name="Zhong D."/>
            <person name="Zimmer A."/>
            <person name="Zwirko Z."/>
            <person name="Jaffe D.B."/>
            <person name="Alvarez P."/>
            <person name="Brockman W."/>
            <person name="Butler J."/>
            <person name="Chin C."/>
            <person name="Gnerre S."/>
            <person name="Grabherr M."/>
            <person name="Kleber M."/>
            <person name="Mauceli E."/>
            <person name="MacCallum I."/>
        </authorList>
    </citation>
    <scope>NUCLEOTIDE SEQUENCE [LARGE SCALE GENOMIC DNA]</scope>
    <source>
        <strain evidence="13">Tucson 15287-2541.00</strain>
    </source>
</reference>
<keyword evidence="8" id="KW-0689">Ribosomal protein</keyword>
<keyword evidence="6" id="KW-0694">RNA-binding</keyword>
<dbReference type="FunCoup" id="B4J5B7">
    <property type="interactions" value="1875"/>
</dbReference>
<dbReference type="GO" id="GO:0019843">
    <property type="term" value="F:rRNA binding"/>
    <property type="evidence" value="ECO:0007669"/>
    <property type="project" value="UniProtKB-KW"/>
</dbReference>
<comment type="similarity">
    <text evidence="2">Belongs to the mitochondrion-specific ribosomal protein mS39 family.</text>
</comment>
<keyword evidence="13" id="KW-1185">Reference proteome</keyword>
<keyword evidence="3" id="KW-0699">rRNA-binding</keyword>
<dbReference type="InterPro" id="IPR002885">
    <property type="entry name" value="PPR_rpt"/>
</dbReference>
<evidence type="ECO:0000256" key="9">
    <source>
        <dbReference type="ARBA" id="ARBA00023128"/>
    </source>
</evidence>
<dbReference type="STRING" id="7222.B4J5B7"/>
<dbReference type="HOGENOM" id="CLU_026264_0_0_1"/>
<dbReference type="GO" id="GO:0006417">
    <property type="term" value="P:regulation of translation"/>
    <property type="evidence" value="ECO:0007669"/>
    <property type="project" value="UniProtKB-KW"/>
</dbReference>
<dbReference type="GO" id="GO:1990904">
    <property type="term" value="C:ribonucleoprotein complex"/>
    <property type="evidence" value="ECO:0007669"/>
    <property type="project" value="UniProtKB-KW"/>
</dbReference>
<comment type="subcellular location">
    <subcellularLocation>
        <location evidence="1">Mitochondrion</location>
    </subcellularLocation>
</comment>
<keyword evidence="4" id="KW-0677">Repeat</keyword>
<keyword evidence="9" id="KW-0496">Mitochondrion</keyword>
<dbReference type="Gene3D" id="1.25.40.10">
    <property type="entry name" value="Tetratricopeptide repeat domain"/>
    <property type="match status" value="1"/>
</dbReference>
<dbReference type="Pfam" id="PF13812">
    <property type="entry name" value="PPR_3"/>
    <property type="match status" value="1"/>
</dbReference>
<dbReference type="KEGG" id="dgr:6559090"/>
<proteinExistence type="inferred from homology"/>
<dbReference type="PANTHER" id="PTHR16276:SF1">
    <property type="entry name" value="SMALL RIBOSOMAL SUBUNIT PROTEIN MS39"/>
    <property type="match status" value="1"/>
</dbReference>
<dbReference type="PhylomeDB" id="B4J5B7"/>
<gene>
    <name evidence="12" type="primary">Dgri\GH20279</name>
    <name evidence="12" type="ORF">Dgri_GH20279</name>
</gene>
<dbReference type="GO" id="GO:0043024">
    <property type="term" value="F:ribosomal small subunit binding"/>
    <property type="evidence" value="ECO:0007669"/>
    <property type="project" value="InterPro"/>
</dbReference>
<name>B4J5B7_DROGR</name>
<evidence type="ECO:0000256" key="7">
    <source>
        <dbReference type="ARBA" id="ARBA00022946"/>
    </source>
</evidence>
<evidence type="ECO:0000256" key="4">
    <source>
        <dbReference type="ARBA" id="ARBA00022737"/>
    </source>
</evidence>
<dbReference type="InterPro" id="IPR011990">
    <property type="entry name" value="TPR-like_helical_dom_sf"/>
</dbReference>
<dbReference type="EMBL" id="CH916367">
    <property type="protein sequence ID" value="EDW01759.1"/>
    <property type="molecule type" value="Genomic_DNA"/>
</dbReference>